<keyword evidence="1" id="KW-0812">Transmembrane</keyword>
<gene>
    <name evidence="2" type="ORF">DPMN_183985</name>
</gene>
<dbReference type="SUPFAM" id="SSF63825">
    <property type="entry name" value="YWTD domain"/>
    <property type="match status" value="1"/>
</dbReference>
<proteinExistence type="predicted"/>
<evidence type="ECO:0000256" key="1">
    <source>
        <dbReference type="SAM" id="Phobius"/>
    </source>
</evidence>
<protein>
    <submittedName>
        <fullName evidence="2">Uncharacterized protein</fullName>
    </submittedName>
</protein>
<dbReference type="Proteomes" id="UP000828390">
    <property type="component" value="Unassembled WGS sequence"/>
</dbReference>
<reference evidence="2" key="1">
    <citation type="journal article" date="2019" name="bioRxiv">
        <title>The Genome of the Zebra Mussel, Dreissena polymorpha: A Resource for Invasive Species Research.</title>
        <authorList>
            <person name="McCartney M.A."/>
            <person name="Auch B."/>
            <person name="Kono T."/>
            <person name="Mallez S."/>
            <person name="Zhang Y."/>
            <person name="Obille A."/>
            <person name="Becker A."/>
            <person name="Abrahante J.E."/>
            <person name="Garbe J."/>
            <person name="Badalamenti J.P."/>
            <person name="Herman A."/>
            <person name="Mangelson H."/>
            <person name="Liachko I."/>
            <person name="Sullivan S."/>
            <person name="Sone E.D."/>
            <person name="Koren S."/>
            <person name="Silverstein K.A.T."/>
            <person name="Beckman K.B."/>
            <person name="Gohl D.M."/>
        </authorList>
    </citation>
    <scope>NUCLEOTIDE SEQUENCE</scope>
    <source>
        <strain evidence="2">Duluth1</strain>
        <tissue evidence="2">Whole animal</tissue>
    </source>
</reference>
<keyword evidence="1" id="KW-1133">Transmembrane helix</keyword>
<keyword evidence="3" id="KW-1185">Reference proteome</keyword>
<evidence type="ECO:0000313" key="2">
    <source>
        <dbReference type="EMBL" id="KAH3749487.1"/>
    </source>
</evidence>
<feature type="transmembrane region" description="Helical" evidence="1">
    <location>
        <begin position="131"/>
        <end position="150"/>
    </location>
</feature>
<accession>A0A9D4I7G5</accession>
<organism evidence="2 3">
    <name type="scientific">Dreissena polymorpha</name>
    <name type="common">Zebra mussel</name>
    <name type="synonym">Mytilus polymorpha</name>
    <dbReference type="NCBI Taxonomy" id="45954"/>
    <lineage>
        <taxon>Eukaryota</taxon>
        <taxon>Metazoa</taxon>
        <taxon>Spiralia</taxon>
        <taxon>Lophotrochozoa</taxon>
        <taxon>Mollusca</taxon>
        <taxon>Bivalvia</taxon>
        <taxon>Autobranchia</taxon>
        <taxon>Heteroconchia</taxon>
        <taxon>Euheterodonta</taxon>
        <taxon>Imparidentia</taxon>
        <taxon>Neoheterodontei</taxon>
        <taxon>Myida</taxon>
        <taxon>Dreissenoidea</taxon>
        <taxon>Dreissenidae</taxon>
        <taxon>Dreissena</taxon>
    </lineage>
</organism>
<dbReference type="EMBL" id="JAIWYP010000010">
    <property type="protein sequence ID" value="KAH3749487.1"/>
    <property type="molecule type" value="Genomic_DNA"/>
</dbReference>
<reference evidence="2" key="2">
    <citation type="submission" date="2020-11" db="EMBL/GenBank/DDBJ databases">
        <authorList>
            <person name="McCartney M.A."/>
            <person name="Auch B."/>
            <person name="Kono T."/>
            <person name="Mallez S."/>
            <person name="Becker A."/>
            <person name="Gohl D.M."/>
            <person name="Silverstein K.A.T."/>
            <person name="Koren S."/>
            <person name="Bechman K.B."/>
            <person name="Herman A."/>
            <person name="Abrahante J.E."/>
            <person name="Garbe J."/>
        </authorList>
    </citation>
    <scope>NUCLEOTIDE SEQUENCE</scope>
    <source>
        <strain evidence="2">Duluth1</strain>
        <tissue evidence="2">Whole animal</tissue>
    </source>
</reference>
<dbReference type="AlphaFoldDB" id="A0A9D4I7G5"/>
<name>A0A9D4I7G5_DREPO</name>
<sequence length="155" mass="16961">MLLCFAVFKCAVSSSGDKLYITNKSQHKLLTLGRDGSVLAIFTDPALQGQRGVHVTPAGQMLFCGGLYPNYSILQVDSEGRGVLATLATQAEGVVRPWLVGLQRVPEISDNIGSNFRFAGTDPPLKIRFRIFIFIVVCNLALFSQELFFIQTGSF</sequence>
<evidence type="ECO:0000313" key="3">
    <source>
        <dbReference type="Proteomes" id="UP000828390"/>
    </source>
</evidence>
<keyword evidence="1" id="KW-0472">Membrane</keyword>
<comment type="caution">
    <text evidence="2">The sequence shown here is derived from an EMBL/GenBank/DDBJ whole genome shotgun (WGS) entry which is preliminary data.</text>
</comment>